<dbReference type="Proteomes" id="UP000233398">
    <property type="component" value="Unassembled WGS sequence"/>
</dbReference>
<evidence type="ECO:0000313" key="4">
    <source>
        <dbReference type="Proteomes" id="UP000233398"/>
    </source>
</evidence>
<keyword evidence="4" id="KW-1185">Reference proteome</keyword>
<dbReference type="OrthoDB" id="9814399at2"/>
<dbReference type="PANTHER" id="PTHR36919">
    <property type="entry name" value="BLR1215 PROTEIN"/>
    <property type="match status" value="1"/>
</dbReference>
<evidence type="ECO:0000313" key="3">
    <source>
        <dbReference type="EMBL" id="PKD42646.1"/>
    </source>
</evidence>
<reference evidence="3 4" key="1">
    <citation type="submission" date="2017-11" db="EMBL/GenBank/DDBJ databases">
        <title>Rhodohalobacter 15182 sp. nov., isolated from a salt lake.</title>
        <authorList>
            <person name="Han S."/>
        </authorList>
    </citation>
    <scope>NUCLEOTIDE SEQUENCE [LARGE SCALE GENOMIC DNA]</scope>
    <source>
        <strain evidence="3 4">15182</strain>
    </source>
</reference>
<dbReference type="RefSeq" id="WP_101074342.1">
    <property type="nucleotide sequence ID" value="NZ_PISP01000006.1"/>
</dbReference>
<proteinExistence type="predicted"/>
<protein>
    <recommendedName>
        <fullName evidence="2">DUF2147 domain-containing protein</fullName>
    </recommendedName>
</protein>
<gene>
    <name evidence="3" type="ORF">CWD77_14655</name>
</gene>
<dbReference type="AlphaFoldDB" id="A0A2N0VEM4"/>
<feature type="domain" description="DUF2147" evidence="2">
    <location>
        <begin position="27"/>
        <end position="136"/>
    </location>
</feature>
<dbReference type="InterPro" id="IPR019223">
    <property type="entry name" value="DUF2147"/>
</dbReference>
<keyword evidence="1" id="KW-0732">Signal</keyword>
<dbReference type="PANTHER" id="PTHR36919:SF2">
    <property type="entry name" value="BLL6627 PROTEIN"/>
    <property type="match status" value="1"/>
</dbReference>
<name>A0A2N0VEM4_9BACT</name>
<feature type="signal peptide" evidence="1">
    <location>
        <begin position="1"/>
        <end position="19"/>
    </location>
</feature>
<dbReference type="Pfam" id="PF09917">
    <property type="entry name" value="DUF2147"/>
    <property type="match status" value="1"/>
</dbReference>
<dbReference type="EMBL" id="PISP01000006">
    <property type="protein sequence ID" value="PKD42646.1"/>
    <property type="molecule type" value="Genomic_DNA"/>
</dbReference>
<evidence type="ECO:0000256" key="1">
    <source>
        <dbReference type="SAM" id="SignalP"/>
    </source>
</evidence>
<organism evidence="3 4">
    <name type="scientific">Rhodohalobacter barkolensis</name>
    <dbReference type="NCBI Taxonomy" id="2053187"/>
    <lineage>
        <taxon>Bacteria</taxon>
        <taxon>Pseudomonadati</taxon>
        <taxon>Balneolota</taxon>
        <taxon>Balneolia</taxon>
        <taxon>Balneolales</taxon>
        <taxon>Balneolaceae</taxon>
        <taxon>Rhodohalobacter</taxon>
    </lineage>
</organism>
<comment type="caution">
    <text evidence="3">The sequence shown here is derived from an EMBL/GenBank/DDBJ whole genome shotgun (WGS) entry which is preliminary data.</text>
</comment>
<feature type="chain" id="PRO_5014942613" description="DUF2147 domain-containing protein" evidence="1">
    <location>
        <begin position="20"/>
        <end position="137"/>
    </location>
</feature>
<evidence type="ECO:0000259" key="2">
    <source>
        <dbReference type="Pfam" id="PF09917"/>
    </source>
</evidence>
<accession>A0A2N0VEM4</accession>
<sequence length="137" mass="15548">MKRLLLFLFALLASQVTLGQSADQIAGIWITENEKAHVEIYKQSGQYFGKIIRVEGIDDTTSTASSKDPNSNLNRESVLGTILLSDVTYDKGKWQGTLYIPKKDREVKCTLELVNEDELKITVSRFFRSSSKTWTRL</sequence>
<dbReference type="Gene3D" id="2.40.128.520">
    <property type="match status" value="1"/>
</dbReference>